<keyword evidence="3" id="KW-1185">Reference proteome</keyword>
<feature type="region of interest" description="Disordered" evidence="1">
    <location>
        <begin position="15"/>
        <end position="38"/>
    </location>
</feature>
<gene>
    <name evidence="2" type="ORF">MAMP_02463</name>
</gene>
<protein>
    <submittedName>
        <fullName evidence="2">Uncharacterized protein</fullName>
    </submittedName>
</protein>
<sequence>MTLMMTLSSWSAHADKAEMRSDMSHSSSHHVQSSDTQKHCAETSSKECPHCMNMDHCQSSHHSCFNTVTLPTKSYLSINQPLFILLTMSQIEAKPTEQHSSLFRPPISL</sequence>
<dbReference type="AlphaFoldDB" id="F5SWK3"/>
<evidence type="ECO:0000256" key="1">
    <source>
        <dbReference type="SAM" id="MobiDB-lite"/>
    </source>
</evidence>
<accession>F5SWK3</accession>
<evidence type="ECO:0000313" key="3">
    <source>
        <dbReference type="Proteomes" id="UP000003544"/>
    </source>
</evidence>
<comment type="caution">
    <text evidence="2">The sequence shown here is derived from an EMBL/GenBank/DDBJ whole genome shotgun (WGS) entry which is preliminary data.</text>
</comment>
<evidence type="ECO:0000313" key="2">
    <source>
        <dbReference type="EMBL" id="EGL55469.1"/>
    </source>
</evidence>
<dbReference type="STRING" id="1026882.MAMP_02463"/>
<feature type="compositionally biased region" description="Low complexity" evidence="1">
    <location>
        <begin position="24"/>
        <end position="34"/>
    </location>
</feature>
<dbReference type="Proteomes" id="UP000003544">
    <property type="component" value="Unassembled WGS sequence"/>
</dbReference>
<dbReference type="EMBL" id="AFIG01000001">
    <property type="protein sequence ID" value="EGL55469.1"/>
    <property type="molecule type" value="Genomic_DNA"/>
</dbReference>
<proteinExistence type="predicted"/>
<organism evidence="2 3">
    <name type="scientific">Methylophaga aminisulfidivorans MP</name>
    <dbReference type="NCBI Taxonomy" id="1026882"/>
    <lineage>
        <taxon>Bacteria</taxon>
        <taxon>Pseudomonadati</taxon>
        <taxon>Pseudomonadota</taxon>
        <taxon>Gammaproteobacteria</taxon>
        <taxon>Thiotrichales</taxon>
        <taxon>Piscirickettsiaceae</taxon>
        <taxon>Methylophaga</taxon>
    </lineage>
</organism>
<reference evidence="2 3" key="1">
    <citation type="journal article" date="2011" name="J. Bacteriol.">
        <title>Draft genome sequence of Methylophaga aminisulfidivorans MP T.</title>
        <authorList>
            <person name="Han G.H."/>
            <person name="Kim W."/>
            <person name="Chun J."/>
            <person name="Kim S.W."/>
        </authorList>
    </citation>
    <scope>NUCLEOTIDE SEQUENCE [LARGE SCALE GENOMIC DNA]</scope>
    <source>
        <strain evidence="3">MP(T)</strain>
    </source>
</reference>
<name>F5SWK3_9GAMM</name>